<organism evidence="1 2">
    <name type="scientific">Nitrincola nitratireducens</name>
    <dbReference type="NCBI Taxonomy" id="1229521"/>
    <lineage>
        <taxon>Bacteria</taxon>
        <taxon>Pseudomonadati</taxon>
        <taxon>Pseudomonadota</taxon>
        <taxon>Gammaproteobacteria</taxon>
        <taxon>Oceanospirillales</taxon>
        <taxon>Oceanospirillaceae</taxon>
        <taxon>Nitrincola</taxon>
    </lineage>
</organism>
<protein>
    <submittedName>
        <fullName evidence="1">Uncharacterized protein</fullName>
    </submittedName>
</protein>
<dbReference type="Proteomes" id="UP000019464">
    <property type="component" value="Unassembled WGS sequence"/>
</dbReference>
<dbReference type="EMBL" id="AONB01000008">
    <property type="protein sequence ID" value="EXJ11165.1"/>
    <property type="molecule type" value="Genomic_DNA"/>
</dbReference>
<name>W9VKV3_9GAMM</name>
<dbReference type="AlphaFoldDB" id="W9VKV3"/>
<comment type="caution">
    <text evidence="1">The sequence shown here is derived from an EMBL/GenBank/DDBJ whole genome shotgun (WGS) entry which is preliminary data.</text>
</comment>
<proteinExistence type="predicted"/>
<sequence>MFVHLLSLTHKCTNMVRLCKVVKYIGAIMGVF</sequence>
<reference evidence="2" key="1">
    <citation type="submission" date="2012-11" db="EMBL/GenBank/DDBJ databases">
        <authorList>
            <person name="Singh A."/>
            <person name="Pinnaka A.K."/>
            <person name="Vaidya B."/>
        </authorList>
    </citation>
    <scope>NUCLEOTIDE SEQUENCE [LARGE SCALE GENOMIC DNA]</scope>
    <source>
        <strain evidence="2">AK23</strain>
    </source>
</reference>
<reference evidence="1 2" key="2">
    <citation type="journal article" date="2015" name="Syst. Appl. Microbiol.">
        <title>Nitrincola nitratireducens sp. nov. isolated from a haloalkaline crater lake.</title>
        <authorList>
            <person name="Singh A."/>
            <person name="Vaidya B."/>
            <person name="Tanuku N.R."/>
            <person name="Pinnaka A.K."/>
        </authorList>
    </citation>
    <scope>NUCLEOTIDE SEQUENCE [LARGE SCALE GENOMIC DNA]</scope>
    <source>
        <strain evidence="1 2">AK23</strain>
    </source>
</reference>
<keyword evidence="2" id="KW-1185">Reference proteome</keyword>
<evidence type="ECO:0000313" key="2">
    <source>
        <dbReference type="Proteomes" id="UP000019464"/>
    </source>
</evidence>
<gene>
    <name evidence="1" type="ORF">D791_01952</name>
</gene>
<evidence type="ECO:0000313" key="1">
    <source>
        <dbReference type="EMBL" id="EXJ11165.1"/>
    </source>
</evidence>
<accession>W9VKV3</accession>